<dbReference type="Gene3D" id="2.40.30.100">
    <property type="entry name" value="AF2212/PG0164-like"/>
    <property type="match status" value="1"/>
</dbReference>
<sequence>MELEFSGEIWHWRGPSPFHFVTVPADESAELAEAAAMVTYGWGMIPVKARIDGTEWTTSLYPKDGGYLVPLKDVVRRAENLRVGDVVTINLFVDV</sequence>
<gene>
    <name evidence="1" type="ORF">SAMN04488561_5094</name>
</gene>
<dbReference type="AlphaFoldDB" id="A0A1H5PQ64"/>
<organism evidence="1 2">
    <name type="scientific">Jiangella alba</name>
    <dbReference type="NCBI Taxonomy" id="561176"/>
    <lineage>
        <taxon>Bacteria</taxon>
        <taxon>Bacillati</taxon>
        <taxon>Actinomycetota</taxon>
        <taxon>Actinomycetes</taxon>
        <taxon>Jiangellales</taxon>
        <taxon>Jiangellaceae</taxon>
        <taxon>Jiangella</taxon>
    </lineage>
</organism>
<protein>
    <recommendedName>
        <fullName evidence="3">DUF1905 domain-containing protein</fullName>
    </recommendedName>
</protein>
<dbReference type="OrthoDB" id="9808666at2"/>
<evidence type="ECO:0000313" key="1">
    <source>
        <dbReference type="EMBL" id="SEF15834.1"/>
    </source>
</evidence>
<proteinExistence type="predicted"/>
<dbReference type="InterPro" id="IPR015018">
    <property type="entry name" value="DUF1905"/>
</dbReference>
<dbReference type="STRING" id="561176.SAMN04488561_5094"/>
<evidence type="ECO:0000313" key="2">
    <source>
        <dbReference type="Proteomes" id="UP000181980"/>
    </source>
</evidence>
<evidence type="ECO:0008006" key="3">
    <source>
        <dbReference type="Google" id="ProtNLM"/>
    </source>
</evidence>
<reference evidence="2" key="1">
    <citation type="submission" date="2016-10" db="EMBL/GenBank/DDBJ databases">
        <authorList>
            <person name="Varghese N."/>
            <person name="Submissions S."/>
        </authorList>
    </citation>
    <scope>NUCLEOTIDE SEQUENCE [LARGE SCALE GENOMIC DNA]</scope>
    <source>
        <strain evidence="2">DSM 45237</strain>
    </source>
</reference>
<dbReference type="Pfam" id="PF08922">
    <property type="entry name" value="DUF1905"/>
    <property type="match status" value="1"/>
</dbReference>
<dbReference type="InterPro" id="IPR037079">
    <property type="entry name" value="AF2212/PG0164-like_sf"/>
</dbReference>
<accession>A0A1H5PQ64</accession>
<name>A0A1H5PQ64_9ACTN</name>
<dbReference type="RefSeq" id="WP_069109096.1">
    <property type="nucleotide sequence ID" value="NZ_FNUC01000004.1"/>
</dbReference>
<keyword evidence="2" id="KW-1185">Reference proteome</keyword>
<dbReference type="SUPFAM" id="SSF141694">
    <property type="entry name" value="AF2212/PG0164-like"/>
    <property type="match status" value="1"/>
</dbReference>
<dbReference type="Proteomes" id="UP000181980">
    <property type="component" value="Unassembled WGS sequence"/>
</dbReference>
<dbReference type="EMBL" id="FNUC01000004">
    <property type="protein sequence ID" value="SEF15834.1"/>
    <property type="molecule type" value="Genomic_DNA"/>
</dbReference>